<reference evidence="2 3" key="1">
    <citation type="submission" date="2016-06" db="EMBL/GenBank/DDBJ databases">
        <title>Four novel species of enterococci isolated from chicken manure.</title>
        <authorList>
            <person name="Van Tyne D."/>
        </authorList>
    </citation>
    <scope>NUCLEOTIDE SEQUENCE [LARGE SCALE GENOMIC DNA]</scope>
    <source>
        <strain evidence="2 3">CU12B</strain>
    </source>
</reference>
<sequence length="527" mass="61208">MKYNRKKTIFAIFVLLFVAISASILTSQSTQKKQSIYHEPLAAAPLTDTPLKGMQEQTWEVDETFETHLPIVIIDTENERPPISMSQDEDGIFWPIPNVEPYRSGNLKIIDTGGMNHLTDQPSEESLIQIKRRGNSSMLYEKAQYLIKLVTESGQDRYLDFFNMGSEREWVLNGSMADKSMVRNYLALRMGDQVLPYTPESVYTEVIYHENGRYYYEGVHLLMENIKQGEKRVAIEPAAQSDAFPSYIARRDRIGEDEIILDTWATREGLSFNHLGLIYPSRNNATQKEIDYVTEDLSQIEKILYSDYIDIFSTYSRYIDVPSFIDYFLLNEYFGSYDAGINSTYMYKDKGQKLKMGPIWDFDGTMDNFKEEPLDYQVTAFQVQPWFDRLIKDKQFIEQMQKRYAELRQGVFSDENFTQTVDAIEDHLGPAIDREWARWGHIYTQPTRYDLENFGKDKELVRDASEYRVEMYRLKTAVLKHSSAIGSYLETLKKSTVVDSGVNYYMPLILLIAVLGFALPAYYASRK</sequence>
<keyword evidence="1" id="KW-0472">Membrane</keyword>
<dbReference type="InterPro" id="IPR014867">
    <property type="entry name" value="Spore_coat_CotH_CotH2/3/7"/>
</dbReference>
<dbReference type="Pfam" id="PF08757">
    <property type="entry name" value="CotH"/>
    <property type="match status" value="1"/>
</dbReference>
<keyword evidence="1" id="KW-0812">Transmembrane</keyword>
<dbReference type="EMBL" id="MAEL01000023">
    <property type="protein sequence ID" value="KAF1305077.1"/>
    <property type="molecule type" value="Genomic_DNA"/>
</dbReference>
<accession>A0ABQ6Z129</accession>
<evidence type="ECO:0000256" key="1">
    <source>
        <dbReference type="SAM" id="Phobius"/>
    </source>
</evidence>
<dbReference type="Proteomes" id="UP000782705">
    <property type="component" value="Unassembled WGS sequence"/>
</dbReference>
<comment type="caution">
    <text evidence="2">The sequence shown here is derived from an EMBL/GenBank/DDBJ whole genome shotgun (WGS) entry which is preliminary data.</text>
</comment>
<evidence type="ECO:0000313" key="3">
    <source>
        <dbReference type="Proteomes" id="UP000782705"/>
    </source>
</evidence>
<keyword evidence="3" id="KW-1185">Reference proteome</keyword>
<dbReference type="RefSeq" id="WP_161901383.1">
    <property type="nucleotide sequence ID" value="NZ_MAEL01000023.1"/>
</dbReference>
<keyword evidence="2" id="KW-0167">Capsid protein</keyword>
<organism evidence="2 3">
    <name type="scientific">Candidatus Enterococcus willemsii</name>
    <dbReference type="NCBI Taxonomy" id="1857215"/>
    <lineage>
        <taxon>Bacteria</taxon>
        <taxon>Bacillati</taxon>
        <taxon>Bacillota</taxon>
        <taxon>Bacilli</taxon>
        <taxon>Lactobacillales</taxon>
        <taxon>Enterococcaceae</taxon>
        <taxon>Enterococcus</taxon>
    </lineage>
</organism>
<gene>
    <name evidence="2" type="ORF">BAU17_04690</name>
</gene>
<name>A0ABQ6Z129_9ENTE</name>
<keyword evidence="1" id="KW-1133">Transmembrane helix</keyword>
<protein>
    <submittedName>
        <fullName evidence="2">Spore coat protein CotH</fullName>
    </submittedName>
</protein>
<proteinExistence type="predicted"/>
<evidence type="ECO:0000313" key="2">
    <source>
        <dbReference type="EMBL" id="KAF1305077.1"/>
    </source>
</evidence>
<keyword evidence="2" id="KW-0946">Virion</keyword>
<feature type="transmembrane region" description="Helical" evidence="1">
    <location>
        <begin position="504"/>
        <end position="524"/>
    </location>
</feature>